<protein>
    <submittedName>
        <fullName evidence="2">Uncharacterized protein</fullName>
    </submittedName>
</protein>
<feature type="signal peptide" evidence="1">
    <location>
        <begin position="1"/>
        <end position="21"/>
    </location>
</feature>
<proteinExistence type="predicted"/>
<evidence type="ECO:0000256" key="1">
    <source>
        <dbReference type="SAM" id="SignalP"/>
    </source>
</evidence>
<dbReference type="AlphaFoldDB" id="A0A9E4N1D9"/>
<accession>A0A9E4N1D9</accession>
<sequence length="338" mass="38393">MKRLTAALLPILLILTHTSHAQNLKSIPIQENGITTAYVSVPADVRCNVKIPDVPTAFCAGSGNRIYHLTGTFLQNPVNPQQYFNSILQQLTAENPESEIINQYRVPEITQHMMQRDSQLIYKNGQQVVTYAFDILDAQSNEKSSAAIVISSLPNNGAPVTNVDIIGFTAPMSGSRDFTGVRREMIRFARTYQFDRGWVQSANSQHQQFLNNQTVKQNAFMANQQRIHQSNMDALDRSHNSYMERSAASDRAHSNYMNNSAASDRSHSSYIDSIHEREQMIDTSTGARYETEGYYDNNYVNPNDSTMYYQTNDPMDNPNMNLNQGENYNRLQRYDGNY</sequence>
<feature type="chain" id="PRO_5039414963" evidence="1">
    <location>
        <begin position="22"/>
        <end position="338"/>
    </location>
</feature>
<keyword evidence="1" id="KW-0732">Signal</keyword>
<reference evidence="2" key="1">
    <citation type="journal article" date="2021" name="Proc. Natl. Acad. Sci. U.S.A.">
        <title>Global biogeography of chemosynthetic symbionts reveals both localized and globally distributed symbiont groups. .</title>
        <authorList>
            <person name="Osvatic J.T."/>
            <person name="Wilkins L.G.E."/>
            <person name="Leibrecht L."/>
            <person name="Leray M."/>
            <person name="Zauner S."/>
            <person name="Polzin J."/>
            <person name="Camacho Y."/>
            <person name="Gros O."/>
            <person name="van Gils J.A."/>
            <person name="Eisen J.A."/>
            <person name="Petersen J.M."/>
            <person name="Yuen B."/>
        </authorList>
    </citation>
    <scope>NUCLEOTIDE SEQUENCE</scope>
    <source>
        <strain evidence="2">MAGL173</strain>
    </source>
</reference>
<organism evidence="2 3">
    <name type="scientific">Candidatus Thiodiazotropha lotti</name>
    <dbReference type="NCBI Taxonomy" id="2792787"/>
    <lineage>
        <taxon>Bacteria</taxon>
        <taxon>Pseudomonadati</taxon>
        <taxon>Pseudomonadota</taxon>
        <taxon>Gammaproteobacteria</taxon>
        <taxon>Chromatiales</taxon>
        <taxon>Sedimenticolaceae</taxon>
        <taxon>Candidatus Thiodiazotropha</taxon>
    </lineage>
</organism>
<dbReference type="Proteomes" id="UP000886687">
    <property type="component" value="Unassembled WGS sequence"/>
</dbReference>
<gene>
    <name evidence="2" type="ORF">JAZ04_15325</name>
</gene>
<comment type="caution">
    <text evidence="2">The sequence shown here is derived from an EMBL/GenBank/DDBJ whole genome shotgun (WGS) entry which is preliminary data.</text>
</comment>
<evidence type="ECO:0000313" key="3">
    <source>
        <dbReference type="Proteomes" id="UP000886687"/>
    </source>
</evidence>
<evidence type="ECO:0000313" key="2">
    <source>
        <dbReference type="EMBL" id="MCG7940203.1"/>
    </source>
</evidence>
<dbReference type="EMBL" id="JAEPDI010000012">
    <property type="protein sequence ID" value="MCG7940203.1"/>
    <property type="molecule type" value="Genomic_DNA"/>
</dbReference>
<name>A0A9E4N1D9_9GAMM</name>